<dbReference type="AlphaFoldDB" id="A0A9P6HZ34"/>
<evidence type="ECO:0000256" key="1">
    <source>
        <dbReference type="SAM" id="MobiDB-lite"/>
    </source>
</evidence>
<sequence length="288" mass="33394">MGFPPSTYTSVRPQAGVMSYMPWYNIFQQHTPAPAIPEIVLTTPEGENIHGDDIPRGRGICGYSRDYHHQQIQFFHNCEFDLLPLKPGQQRSMVRNAIAQREHDDLELQYERDMAWLEVNEVYRLCSKDDAEQHDKSAGQAGSAPADSQISTRSKRSYNLSSSWSDVPSDNKRRKTTAEKAGELEEKRERERQRADLNQKAQTARRAAAELKAEMNRFGVGRCEMDELRKQDEKVQKELKMYGEKILSLYDEDMSDDSDEEQEDDDWEGSIVFEMDEDVESDWDWEIL</sequence>
<comment type="caution">
    <text evidence="2">The sequence shown here is derived from an EMBL/GenBank/DDBJ whole genome shotgun (WGS) entry which is preliminary data.</text>
</comment>
<name>A0A9P6HZ34_9PEZI</name>
<evidence type="ECO:0000313" key="2">
    <source>
        <dbReference type="EMBL" id="KAF9872782.1"/>
    </source>
</evidence>
<feature type="compositionally biased region" description="Basic and acidic residues" evidence="1">
    <location>
        <begin position="176"/>
        <end position="197"/>
    </location>
</feature>
<protein>
    <submittedName>
        <fullName evidence="2">Uncharacterized protein</fullName>
    </submittedName>
</protein>
<proteinExistence type="predicted"/>
<organism evidence="2 3">
    <name type="scientific">Colletotrichum karsti</name>
    <dbReference type="NCBI Taxonomy" id="1095194"/>
    <lineage>
        <taxon>Eukaryota</taxon>
        <taxon>Fungi</taxon>
        <taxon>Dikarya</taxon>
        <taxon>Ascomycota</taxon>
        <taxon>Pezizomycotina</taxon>
        <taxon>Sordariomycetes</taxon>
        <taxon>Hypocreomycetidae</taxon>
        <taxon>Glomerellales</taxon>
        <taxon>Glomerellaceae</taxon>
        <taxon>Colletotrichum</taxon>
        <taxon>Colletotrichum boninense species complex</taxon>
    </lineage>
</organism>
<reference evidence="2" key="1">
    <citation type="submission" date="2020-03" db="EMBL/GenBank/DDBJ databases">
        <authorList>
            <person name="He L."/>
        </authorList>
    </citation>
    <scope>NUCLEOTIDE SEQUENCE</scope>
    <source>
        <strain evidence="2">CkLH20</strain>
    </source>
</reference>
<reference evidence="2" key="2">
    <citation type="submission" date="2020-11" db="EMBL/GenBank/DDBJ databases">
        <title>Whole genome sequencing of Colletotrichum sp.</title>
        <authorList>
            <person name="Li H."/>
        </authorList>
    </citation>
    <scope>NUCLEOTIDE SEQUENCE</scope>
    <source>
        <strain evidence="2">CkLH20</strain>
    </source>
</reference>
<dbReference type="Proteomes" id="UP000781932">
    <property type="component" value="Unassembled WGS sequence"/>
</dbReference>
<accession>A0A9P6HZ34</accession>
<dbReference type="RefSeq" id="XP_038742243.1">
    <property type="nucleotide sequence ID" value="XM_038892360.1"/>
</dbReference>
<dbReference type="GeneID" id="62165434"/>
<dbReference type="OrthoDB" id="4848083at2759"/>
<feature type="region of interest" description="Disordered" evidence="1">
    <location>
        <begin position="133"/>
        <end position="201"/>
    </location>
</feature>
<gene>
    <name evidence="2" type="ORF">CkaCkLH20_09645</name>
</gene>
<evidence type="ECO:0000313" key="3">
    <source>
        <dbReference type="Proteomes" id="UP000781932"/>
    </source>
</evidence>
<feature type="compositionally biased region" description="Polar residues" evidence="1">
    <location>
        <begin position="146"/>
        <end position="168"/>
    </location>
</feature>
<dbReference type="EMBL" id="JAATWM020000035">
    <property type="protein sequence ID" value="KAF9872782.1"/>
    <property type="molecule type" value="Genomic_DNA"/>
</dbReference>
<keyword evidence="3" id="KW-1185">Reference proteome</keyword>